<dbReference type="Pfam" id="PF11335">
    <property type="entry name" value="DUF3137"/>
    <property type="match status" value="1"/>
</dbReference>
<evidence type="ECO:0000256" key="1">
    <source>
        <dbReference type="SAM" id="Phobius"/>
    </source>
</evidence>
<name>A0A371P7W8_9BACL</name>
<dbReference type="AlphaFoldDB" id="A0A371P7W8"/>
<reference evidence="2 3" key="1">
    <citation type="submission" date="2018-08" db="EMBL/GenBank/DDBJ databases">
        <title>Paenibacillus sp. M4BSY-1, whole genome shotgun sequence.</title>
        <authorList>
            <person name="Tuo L."/>
        </authorList>
    </citation>
    <scope>NUCLEOTIDE SEQUENCE [LARGE SCALE GENOMIC DNA]</scope>
    <source>
        <strain evidence="2 3">M4BSY-1</strain>
    </source>
</reference>
<keyword evidence="1" id="KW-0812">Transmembrane</keyword>
<feature type="transmembrane region" description="Helical" evidence="1">
    <location>
        <begin position="55"/>
        <end position="76"/>
    </location>
</feature>
<feature type="transmembrane region" description="Helical" evidence="1">
    <location>
        <begin position="30"/>
        <end position="49"/>
    </location>
</feature>
<evidence type="ECO:0000313" key="2">
    <source>
        <dbReference type="EMBL" id="REK71556.1"/>
    </source>
</evidence>
<organism evidence="2 3">
    <name type="scientific">Paenibacillus paeoniae</name>
    <dbReference type="NCBI Taxonomy" id="2292705"/>
    <lineage>
        <taxon>Bacteria</taxon>
        <taxon>Bacillati</taxon>
        <taxon>Bacillota</taxon>
        <taxon>Bacilli</taxon>
        <taxon>Bacillales</taxon>
        <taxon>Paenibacillaceae</taxon>
        <taxon>Paenibacillus</taxon>
    </lineage>
</organism>
<gene>
    <name evidence="2" type="ORF">DX130_21400</name>
</gene>
<keyword evidence="3" id="KW-1185">Reference proteome</keyword>
<comment type="caution">
    <text evidence="2">The sequence shown here is derived from an EMBL/GenBank/DDBJ whole genome shotgun (WGS) entry which is preliminary data.</text>
</comment>
<dbReference type="OrthoDB" id="4960523at2"/>
<dbReference type="InterPro" id="IPR021484">
    <property type="entry name" value="DUF3137"/>
</dbReference>
<accession>A0A371P7W8</accession>
<dbReference type="EMBL" id="QUBQ01000005">
    <property type="protein sequence ID" value="REK71556.1"/>
    <property type="molecule type" value="Genomic_DNA"/>
</dbReference>
<dbReference type="Proteomes" id="UP000261905">
    <property type="component" value="Unassembled WGS sequence"/>
</dbReference>
<keyword evidence="1" id="KW-0472">Membrane</keyword>
<protein>
    <submittedName>
        <fullName evidence="2">DUF3137 domain-containing protein</fullName>
    </submittedName>
</protein>
<dbReference type="RefSeq" id="WP_116048846.1">
    <property type="nucleotide sequence ID" value="NZ_QUBQ01000005.1"/>
</dbReference>
<sequence length="340" mass="39461">MLPSYEIASSNINLPYEKLNKTKAESNKKWIRTVAVFLVSTVILVATFLNVEYSLLTIFVIGIWILSIWYSVRVFIKGRAVYNAELKHAVVGALADNMLKFAKLPFESEQYEKYCHYEHDARISDEWIDASELFMLEDRRVAGEDYFEGKYGLTEFYMSELKITTKEIIDSEGYSSTGTKVAFNGVLFIADFKKDFTGLTVIETNYIKTNSAVGGFFAKMLQNEATTTSKRANHVIEFENAEFNRHFTVRTDNEMNARNILSPAFMQHLLDFCKSYPNPIMISFHHSYMFVAVWSHKNFIDSGLKKKHGEYDLRNVYEEMAVFFRIIEKFELNTKVWSEE</sequence>
<proteinExistence type="predicted"/>
<keyword evidence="1" id="KW-1133">Transmembrane helix</keyword>
<evidence type="ECO:0000313" key="3">
    <source>
        <dbReference type="Proteomes" id="UP000261905"/>
    </source>
</evidence>